<evidence type="ECO:0000256" key="2">
    <source>
        <dbReference type="SAM" id="Phobius"/>
    </source>
</evidence>
<organism evidence="3 4">
    <name type="scientific">Monilinia laxa</name>
    <name type="common">Brown rot fungus</name>
    <name type="synonym">Sclerotinia laxa</name>
    <dbReference type="NCBI Taxonomy" id="61186"/>
    <lineage>
        <taxon>Eukaryota</taxon>
        <taxon>Fungi</taxon>
        <taxon>Dikarya</taxon>
        <taxon>Ascomycota</taxon>
        <taxon>Pezizomycotina</taxon>
        <taxon>Leotiomycetes</taxon>
        <taxon>Helotiales</taxon>
        <taxon>Sclerotiniaceae</taxon>
        <taxon>Monilinia</taxon>
    </lineage>
</organism>
<evidence type="ECO:0000256" key="1">
    <source>
        <dbReference type="SAM" id="MobiDB-lite"/>
    </source>
</evidence>
<evidence type="ECO:0000313" key="3">
    <source>
        <dbReference type="EMBL" id="KAB8296020.1"/>
    </source>
</evidence>
<dbReference type="EMBL" id="VIGI01000009">
    <property type="protein sequence ID" value="KAB8296020.1"/>
    <property type="molecule type" value="Genomic_DNA"/>
</dbReference>
<gene>
    <name evidence="3" type="ORF">EYC80_008831</name>
</gene>
<keyword evidence="2" id="KW-0812">Transmembrane</keyword>
<keyword evidence="2" id="KW-0472">Membrane</keyword>
<comment type="caution">
    <text evidence="3">The sequence shown here is derived from an EMBL/GenBank/DDBJ whole genome shotgun (WGS) entry which is preliminary data.</text>
</comment>
<evidence type="ECO:0000313" key="4">
    <source>
        <dbReference type="Proteomes" id="UP000326757"/>
    </source>
</evidence>
<name>A0A5N6K1I8_MONLA</name>
<keyword evidence="2" id="KW-1133">Transmembrane helix</keyword>
<keyword evidence="4" id="KW-1185">Reference proteome</keyword>
<protein>
    <submittedName>
        <fullName evidence="3">Uncharacterized protein</fullName>
    </submittedName>
</protein>
<dbReference type="AlphaFoldDB" id="A0A5N6K1I8"/>
<reference evidence="3 4" key="1">
    <citation type="submission" date="2019-06" db="EMBL/GenBank/DDBJ databases">
        <title>Genome Sequence of the Brown Rot Fungal Pathogen Monilinia laxa.</title>
        <authorList>
            <person name="De Miccolis Angelini R.M."/>
            <person name="Landi L."/>
            <person name="Abate D."/>
            <person name="Pollastro S."/>
            <person name="Romanazzi G."/>
            <person name="Faretra F."/>
        </authorList>
    </citation>
    <scope>NUCLEOTIDE SEQUENCE [LARGE SCALE GENOMIC DNA]</scope>
    <source>
        <strain evidence="3 4">Mlax316</strain>
    </source>
</reference>
<accession>A0A5N6K1I8</accession>
<sequence>MSSVGRMLGVPHTDSPERLGCVSFDLSNLSTFYLGARKKDFYTMTNGVFCFLLQILSIGIILYNFETIEQQLPFGISMNGHWIDGCIGLSTVAMWCVNWRKDSPVWHDLEDSNRPGKKTKWNESGGQSRSGVEWLDDFLGSCAGGDAGPKKQGSTTIISSHMREENLSCTKGPKAWFCIPITKYKCQVDWRWMRNNFHLTTDFFYECIQGSWEFELSTMIPIVTASEWFLKEFSLDMGHEAWREEWMDDMNGRAFGMVVDMILA</sequence>
<feature type="transmembrane region" description="Helical" evidence="2">
    <location>
        <begin position="41"/>
        <end position="63"/>
    </location>
</feature>
<feature type="region of interest" description="Disordered" evidence="1">
    <location>
        <begin position="110"/>
        <end position="129"/>
    </location>
</feature>
<proteinExistence type="predicted"/>
<dbReference type="Proteomes" id="UP000326757">
    <property type="component" value="Unassembled WGS sequence"/>
</dbReference>